<dbReference type="Proteomes" id="UP000318081">
    <property type="component" value="Chromosome"/>
</dbReference>
<organism evidence="2 3">
    <name type="scientific">Stieleria magnilauensis</name>
    <dbReference type="NCBI Taxonomy" id="2527963"/>
    <lineage>
        <taxon>Bacteria</taxon>
        <taxon>Pseudomonadati</taxon>
        <taxon>Planctomycetota</taxon>
        <taxon>Planctomycetia</taxon>
        <taxon>Pirellulales</taxon>
        <taxon>Pirellulaceae</taxon>
        <taxon>Stieleria</taxon>
    </lineage>
</organism>
<dbReference type="Pfam" id="PF13565">
    <property type="entry name" value="HTH_32"/>
    <property type="match status" value="1"/>
</dbReference>
<dbReference type="InterPro" id="IPR009057">
    <property type="entry name" value="Homeodomain-like_sf"/>
</dbReference>
<accession>A0ABX5XPJ5</accession>
<dbReference type="EMBL" id="CP036432">
    <property type="protein sequence ID" value="QDV83932.1"/>
    <property type="molecule type" value="Genomic_DNA"/>
</dbReference>
<feature type="compositionally biased region" description="Low complexity" evidence="1">
    <location>
        <begin position="182"/>
        <end position="195"/>
    </location>
</feature>
<proteinExistence type="predicted"/>
<evidence type="ECO:0008006" key="4">
    <source>
        <dbReference type="Google" id="ProtNLM"/>
    </source>
</evidence>
<name>A0ABX5XPJ5_9BACT</name>
<dbReference type="SUPFAM" id="SSF46689">
    <property type="entry name" value="Homeodomain-like"/>
    <property type="match status" value="1"/>
</dbReference>
<evidence type="ECO:0000313" key="2">
    <source>
        <dbReference type="EMBL" id="QDV83932.1"/>
    </source>
</evidence>
<reference evidence="2 3" key="1">
    <citation type="submission" date="2019-02" db="EMBL/GenBank/DDBJ databases">
        <title>Deep-cultivation of Planctomycetes and their phenomic and genomic characterization uncovers novel biology.</title>
        <authorList>
            <person name="Wiegand S."/>
            <person name="Jogler M."/>
            <person name="Boedeker C."/>
            <person name="Pinto D."/>
            <person name="Vollmers J."/>
            <person name="Rivas-Marin E."/>
            <person name="Kohn T."/>
            <person name="Peeters S.H."/>
            <person name="Heuer A."/>
            <person name="Rast P."/>
            <person name="Oberbeckmann S."/>
            <person name="Bunk B."/>
            <person name="Jeske O."/>
            <person name="Meyerdierks A."/>
            <person name="Storesund J.E."/>
            <person name="Kallscheuer N."/>
            <person name="Luecker S."/>
            <person name="Lage O.M."/>
            <person name="Pohl T."/>
            <person name="Merkel B.J."/>
            <person name="Hornburger P."/>
            <person name="Mueller R.-W."/>
            <person name="Bruemmer F."/>
            <person name="Labrenz M."/>
            <person name="Spormann A.M."/>
            <person name="Op den Camp H."/>
            <person name="Overmann J."/>
            <person name="Amann R."/>
            <person name="Jetten M.S.M."/>
            <person name="Mascher T."/>
            <person name="Medema M.H."/>
            <person name="Devos D.P."/>
            <person name="Kaster A.-K."/>
            <person name="Ovreas L."/>
            <person name="Rohde M."/>
            <person name="Galperin M.Y."/>
            <person name="Jogler C."/>
        </authorList>
    </citation>
    <scope>NUCLEOTIDE SEQUENCE [LARGE SCALE GENOMIC DNA]</scope>
    <source>
        <strain evidence="2 3">TBK1r</strain>
    </source>
</reference>
<keyword evidence="3" id="KW-1185">Reference proteome</keyword>
<evidence type="ECO:0000256" key="1">
    <source>
        <dbReference type="SAM" id="MobiDB-lite"/>
    </source>
</evidence>
<gene>
    <name evidence="2" type="ORF">TBK1r_28750</name>
</gene>
<evidence type="ECO:0000313" key="3">
    <source>
        <dbReference type="Proteomes" id="UP000318081"/>
    </source>
</evidence>
<sequence>MPDTSRKYCVELSVAERKELQAIVRLQSVGVSKQRRARILLLSDVNHPDGRRTDANIAELVGLSVRQVVRIRQRFVCERDSQGVEAACERKPRPAAPERRKLDGKAEAQLIVLACAEPPDGRDHWTLQLLCDELARLKVVESVCPETVRQCLKKTSCSPGGLNATASPSRIGRDSSLKWKQSSTSISSNTMTNTS</sequence>
<feature type="region of interest" description="Disordered" evidence="1">
    <location>
        <begin position="160"/>
        <end position="195"/>
    </location>
</feature>
<protein>
    <recommendedName>
        <fullName evidence="4">Transposase</fullName>
    </recommendedName>
</protein>